<dbReference type="InterPro" id="IPR036291">
    <property type="entry name" value="NAD(P)-bd_dom_sf"/>
</dbReference>
<evidence type="ECO:0000313" key="7">
    <source>
        <dbReference type="EMBL" id="RKT78420.1"/>
    </source>
</evidence>
<dbReference type="GO" id="GO:0009086">
    <property type="term" value="P:methionine biosynthetic process"/>
    <property type="evidence" value="ECO:0007669"/>
    <property type="project" value="UniProtKB-KW"/>
</dbReference>
<evidence type="ECO:0000256" key="1">
    <source>
        <dbReference type="ARBA" id="ARBA00022563"/>
    </source>
</evidence>
<dbReference type="PANTHER" id="PTHR48099:SF3">
    <property type="entry name" value="METHYLENETETRAHYDROFOLATE DEHYDROGENASE [NAD(+)]"/>
    <property type="match status" value="1"/>
</dbReference>
<keyword evidence="8" id="KW-1185">Reference proteome</keyword>
<dbReference type="Pfam" id="PF02882">
    <property type="entry name" value="THF_DHG_CYH_C"/>
    <property type="match status" value="1"/>
</dbReference>
<feature type="domain" description="Tetrahydrofolate dehydrogenase/cyclohydrolase catalytic" evidence="5">
    <location>
        <begin position="8"/>
        <end position="117"/>
    </location>
</feature>
<gene>
    <name evidence="7" type="ORF">DFJ68_1865</name>
</gene>
<evidence type="ECO:0000313" key="8">
    <source>
        <dbReference type="Proteomes" id="UP000278440"/>
    </source>
</evidence>
<dbReference type="GO" id="GO:0006164">
    <property type="term" value="P:purine nucleotide biosynthetic process"/>
    <property type="evidence" value="ECO:0007669"/>
    <property type="project" value="UniProtKB-KW"/>
</dbReference>
<keyword evidence="2" id="KW-0028">Amino-acid biosynthesis</keyword>
<dbReference type="AlphaFoldDB" id="A0A495XV31"/>
<evidence type="ECO:0000259" key="5">
    <source>
        <dbReference type="Pfam" id="PF00763"/>
    </source>
</evidence>
<dbReference type="InterPro" id="IPR020631">
    <property type="entry name" value="THF_DH/CycHdrlase_NAD-bd_dom"/>
</dbReference>
<dbReference type="InterPro" id="IPR046346">
    <property type="entry name" value="Aminoacid_DH-like_N_sf"/>
</dbReference>
<keyword evidence="3" id="KW-0658">Purine biosynthesis</keyword>
<dbReference type="Gene3D" id="3.40.50.10860">
    <property type="entry name" value="Leucine Dehydrogenase, chain A, domain 1"/>
    <property type="match status" value="1"/>
</dbReference>
<name>A0A495XV31_9MICO</name>
<dbReference type="GO" id="GO:0005829">
    <property type="term" value="C:cytosol"/>
    <property type="evidence" value="ECO:0007669"/>
    <property type="project" value="TreeGrafter"/>
</dbReference>
<organism evidence="7 8">
    <name type="scientific">Terracoccus luteus</name>
    <dbReference type="NCBI Taxonomy" id="53356"/>
    <lineage>
        <taxon>Bacteria</taxon>
        <taxon>Bacillati</taxon>
        <taxon>Actinomycetota</taxon>
        <taxon>Actinomycetes</taxon>
        <taxon>Micrococcales</taxon>
        <taxon>Intrasporangiaceae</taxon>
        <taxon>Terracoccus</taxon>
    </lineage>
</organism>
<dbReference type="GO" id="GO:0009113">
    <property type="term" value="P:purine nucleobase biosynthetic process"/>
    <property type="evidence" value="ECO:0007669"/>
    <property type="project" value="TreeGrafter"/>
</dbReference>
<keyword evidence="4" id="KW-0486">Methionine biosynthesis</keyword>
<dbReference type="GO" id="GO:0004477">
    <property type="term" value="F:methenyltetrahydrofolate cyclohydrolase activity"/>
    <property type="evidence" value="ECO:0007669"/>
    <property type="project" value="TreeGrafter"/>
</dbReference>
<dbReference type="Gene3D" id="3.40.50.720">
    <property type="entry name" value="NAD(P)-binding Rossmann-like Domain"/>
    <property type="match status" value="1"/>
</dbReference>
<accession>A0A495XV31</accession>
<dbReference type="SUPFAM" id="SSF51735">
    <property type="entry name" value="NAD(P)-binding Rossmann-fold domains"/>
    <property type="match status" value="1"/>
</dbReference>
<dbReference type="PANTHER" id="PTHR48099">
    <property type="entry name" value="C-1-TETRAHYDROFOLATE SYNTHASE, CYTOPLASMIC-RELATED"/>
    <property type="match status" value="1"/>
</dbReference>
<comment type="caution">
    <text evidence="7">The sequence shown here is derived from an EMBL/GenBank/DDBJ whole genome shotgun (WGS) entry which is preliminary data.</text>
</comment>
<dbReference type="GO" id="GO:0004488">
    <property type="term" value="F:methylenetetrahydrofolate dehydrogenase (NADP+) activity"/>
    <property type="evidence" value="ECO:0007669"/>
    <property type="project" value="InterPro"/>
</dbReference>
<protein>
    <submittedName>
        <fullName evidence="7">5,10-methylenetetrahydrofolate dehydrogenase (NAD+)</fullName>
    </submittedName>
</protein>
<reference evidence="7 8" key="1">
    <citation type="submission" date="2018-10" db="EMBL/GenBank/DDBJ databases">
        <title>Sequencing the genomes of 1000 actinobacteria strains.</title>
        <authorList>
            <person name="Klenk H.-P."/>
        </authorList>
    </citation>
    <scope>NUCLEOTIDE SEQUENCE [LARGE SCALE GENOMIC DNA]</scope>
    <source>
        <strain evidence="7 8">DSM 44267</strain>
    </source>
</reference>
<dbReference type="InterPro" id="IPR000672">
    <property type="entry name" value="THF_DH/CycHdrlase"/>
</dbReference>
<feature type="domain" description="Tetrahydrofolate dehydrogenase/cyclohydrolase NAD(P)-binding" evidence="6">
    <location>
        <begin position="143"/>
        <end position="298"/>
    </location>
</feature>
<dbReference type="GO" id="GO:0004487">
    <property type="term" value="F:methylenetetrahydrofolate dehydrogenase (NAD+) activity"/>
    <property type="evidence" value="ECO:0007669"/>
    <property type="project" value="TreeGrafter"/>
</dbReference>
<sequence>MPARVVDPAEVAARFREEVRADVATLTARTGATPRIVGLLSRAEGPARTYAQWAARGAADVGIDFVLRDVEPAAAADAVREANADPAVHGIFNYYPLADEHEDPWLRELVDPRKDVEGMHSFWSRMLYENRRRLDGGRRAILPCTPLAILKLLDDAGLRRSGEGAPLEGVTACVINRSDVVGRPLAAMLANDGAEVVSLDADGTVVFDPAIGRHAHSVRDSDEVRTQALARADVVVTGVPSRSFPLVTADEIKPGAICVNFSQFKNFDDSVLERAAAFIPRVGPMTVTMAMRNLVRLALL</sequence>
<dbReference type="RefSeq" id="WP_211333316.1">
    <property type="nucleotide sequence ID" value="NZ_RBXT01000001.1"/>
</dbReference>
<proteinExistence type="predicted"/>
<keyword evidence="1" id="KW-0554">One-carbon metabolism</keyword>
<dbReference type="Proteomes" id="UP000278440">
    <property type="component" value="Unassembled WGS sequence"/>
</dbReference>
<dbReference type="GO" id="GO:0035999">
    <property type="term" value="P:tetrahydrofolate interconversion"/>
    <property type="evidence" value="ECO:0007669"/>
    <property type="project" value="TreeGrafter"/>
</dbReference>
<evidence type="ECO:0000256" key="3">
    <source>
        <dbReference type="ARBA" id="ARBA00022755"/>
    </source>
</evidence>
<dbReference type="InterPro" id="IPR020630">
    <property type="entry name" value="THF_DH/CycHdrlase_cat_dom"/>
</dbReference>
<dbReference type="PRINTS" id="PR00085">
    <property type="entry name" value="THFDHDRGNASE"/>
</dbReference>
<evidence type="ECO:0000256" key="4">
    <source>
        <dbReference type="ARBA" id="ARBA00023167"/>
    </source>
</evidence>
<dbReference type="Pfam" id="PF00763">
    <property type="entry name" value="THF_DHG_CYH"/>
    <property type="match status" value="1"/>
</dbReference>
<evidence type="ECO:0000259" key="6">
    <source>
        <dbReference type="Pfam" id="PF02882"/>
    </source>
</evidence>
<dbReference type="EMBL" id="RBXT01000001">
    <property type="protein sequence ID" value="RKT78420.1"/>
    <property type="molecule type" value="Genomic_DNA"/>
</dbReference>
<dbReference type="SUPFAM" id="SSF53223">
    <property type="entry name" value="Aminoacid dehydrogenase-like, N-terminal domain"/>
    <property type="match status" value="1"/>
</dbReference>
<evidence type="ECO:0000256" key="2">
    <source>
        <dbReference type="ARBA" id="ARBA00022605"/>
    </source>
</evidence>